<feature type="domain" description="Cyclic nucleotide-binding" evidence="1">
    <location>
        <begin position="164"/>
        <end position="289"/>
    </location>
</feature>
<evidence type="ECO:0000313" key="2">
    <source>
        <dbReference type="Proteomes" id="UP000694844"/>
    </source>
</evidence>
<dbReference type="InterPro" id="IPR018488">
    <property type="entry name" value="cNMP-bd_CS"/>
</dbReference>
<protein>
    <submittedName>
        <fullName evidence="3">cAMP-dependent protein kinase regulatory subunit-like</fullName>
    </submittedName>
</protein>
<dbReference type="Pfam" id="PF00027">
    <property type="entry name" value="cNMP_binding"/>
    <property type="match status" value="1"/>
</dbReference>
<dbReference type="InterPro" id="IPR014710">
    <property type="entry name" value="RmlC-like_jellyroll"/>
</dbReference>
<dbReference type="OrthoDB" id="166212at2759"/>
<dbReference type="PROSITE" id="PS50042">
    <property type="entry name" value="CNMP_BINDING_3"/>
    <property type="match status" value="1"/>
</dbReference>
<dbReference type="CDD" id="cd00038">
    <property type="entry name" value="CAP_ED"/>
    <property type="match status" value="1"/>
</dbReference>
<dbReference type="GeneID" id="111126871"/>
<dbReference type="KEGG" id="cvn:111126871"/>
<evidence type="ECO:0000313" key="3">
    <source>
        <dbReference type="RefSeq" id="XP_022327486.1"/>
    </source>
</evidence>
<proteinExistence type="predicted"/>
<dbReference type="SUPFAM" id="SSF51206">
    <property type="entry name" value="cAMP-binding domain-like"/>
    <property type="match status" value="2"/>
</dbReference>
<name>A0A8B8DKG9_CRAVI</name>
<sequence>MRTASSLAIGTEHSEDIANRPISATNLTHTITVLPTLRRIKSVKKKCRESKEAGLPPAKPEYIKPTHYTLKRYIRKIMNVLHLLRVTRQKVKVDLLAECQNQKRMDERKSQKEHLTFDPSYFRAATTTYGGLSNSARNALWKPVGHRTPDDVRILTEVIYRLPFFTKYSRSVKERLSQVVWYDQFENDRIIIRQGDLGSRMYFVISGYASVQRTDIDPRTNSKIIQHLYDITAGSTFGELALIRNMARNFTVICKGTSEFLSLSKDEFNSILRKDYEDSWNKRLDFFRKSIYFEKLSDDQKRQMADMSEVREFSNNRVIHGNVPGQTHHVFFINAGKCEIVKKVGFVRCVSPYLRPELILQGQSPTRPTLKSS</sequence>
<dbReference type="InterPro" id="IPR018490">
    <property type="entry name" value="cNMP-bd_dom_sf"/>
</dbReference>
<dbReference type="Gene3D" id="2.60.120.10">
    <property type="entry name" value="Jelly Rolls"/>
    <property type="match status" value="1"/>
</dbReference>
<dbReference type="InterPro" id="IPR000595">
    <property type="entry name" value="cNMP-bd_dom"/>
</dbReference>
<dbReference type="AlphaFoldDB" id="A0A8B8DKG9"/>
<organism evidence="2 3">
    <name type="scientific">Crassostrea virginica</name>
    <name type="common">Eastern oyster</name>
    <dbReference type="NCBI Taxonomy" id="6565"/>
    <lineage>
        <taxon>Eukaryota</taxon>
        <taxon>Metazoa</taxon>
        <taxon>Spiralia</taxon>
        <taxon>Lophotrochozoa</taxon>
        <taxon>Mollusca</taxon>
        <taxon>Bivalvia</taxon>
        <taxon>Autobranchia</taxon>
        <taxon>Pteriomorphia</taxon>
        <taxon>Ostreida</taxon>
        <taxon>Ostreoidea</taxon>
        <taxon>Ostreidae</taxon>
        <taxon>Crassostrea</taxon>
    </lineage>
</organism>
<dbReference type="RefSeq" id="XP_022327486.1">
    <property type="nucleotide sequence ID" value="XM_022471778.1"/>
</dbReference>
<dbReference type="PROSITE" id="PS00888">
    <property type="entry name" value="CNMP_BINDING_1"/>
    <property type="match status" value="1"/>
</dbReference>
<dbReference type="PANTHER" id="PTHR23011:SF44">
    <property type="entry name" value="CYCLIC NUCLEOTIDE-BINDING DOMAIN-CONTAINING PROTEIN"/>
    <property type="match status" value="1"/>
</dbReference>
<accession>A0A8B8DKG9</accession>
<dbReference type="Proteomes" id="UP000694844">
    <property type="component" value="Chromosome 3"/>
</dbReference>
<dbReference type="SMART" id="SM00100">
    <property type="entry name" value="cNMP"/>
    <property type="match status" value="1"/>
</dbReference>
<reference evidence="3" key="1">
    <citation type="submission" date="2025-08" db="UniProtKB">
        <authorList>
            <consortium name="RefSeq"/>
        </authorList>
    </citation>
    <scope>IDENTIFICATION</scope>
    <source>
        <tissue evidence="3">Whole sample</tissue>
    </source>
</reference>
<dbReference type="PANTHER" id="PTHR23011">
    <property type="entry name" value="CYCLIC NUCLEOTIDE-BINDING DOMAIN CONTAINING PROTEIN"/>
    <property type="match status" value="1"/>
</dbReference>
<evidence type="ECO:0000259" key="1">
    <source>
        <dbReference type="PROSITE" id="PS50042"/>
    </source>
</evidence>
<keyword evidence="2" id="KW-1185">Reference proteome</keyword>
<gene>
    <name evidence="3" type="primary">LOC111126871</name>
</gene>